<dbReference type="InterPro" id="IPR036186">
    <property type="entry name" value="Serpin_sf"/>
</dbReference>
<dbReference type="InterPro" id="IPR000804">
    <property type="entry name" value="Clathrin_sm-chain_CS"/>
</dbReference>
<evidence type="ECO:0000256" key="7">
    <source>
        <dbReference type="ARBA" id="ARBA00022690"/>
    </source>
</evidence>
<evidence type="ECO:0000256" key="21">
    <source>
        <dbReference type="SAM" id="SignalP"/>
    </source>
</evidence>
<dbReference type="GO" id="GO:0030121">
    <property type="term" value="C:AP-1 adaptor complex"/>
    <property type="evidence" value="ECO:0007669"/>
    <property type="project" value="InterPro"/>
</dbReference>
<dbReference type="Gene3D" id="2.30.39.10">
    <property type="entry name" value="Alpha-1-antitrypsin, domain 1"/>
    <property type="match status" value="1"/>
</dbReference>
<evidence type="ECO:0000256" key="18">
    <source>
        <dbReference type="ARBA" id="ARBA00065677"/>
    </source>
</evidence>
<evidence type="ECO:0000256" key="11">
    <source>
        <dbReference type="ARBA" id="ARBA00023034"/>
    </source>
</evidence>
<keyword evidence="8 21" id="KW-0732">Signal</keyword>
<feature type="chain" id="PRO_5021746047" description="Plasminogen activator inhibitor 1" evidence="21">
    <location>
        <begin position="19"/>
        <end position="577"/>
    </location>
</feature>
<dbReference type="InterPro" id="IPR042178">
    <property type="entry name" value="Serpin_sf_1"/>
</dbReference>
<evidence type="ECO:0000313" key="24">
    <source>
        <dbReference type="Proteomes" id="UP000319801"/>
    </source>
</evidence>
<keyword evidence="13" id="KW-0168">Coated pit</keyword>
<evidence type="ECO:0000256" key="12">
    <source>
        <dbReference type="ARBA" id="ARBA00023136"/>
    </source>
</evidence>
<organism evidence="23 24">
    <name type="scientific">Bagarius yarrelli</name>
    <name type="common">Goonch</name>
    <name type="synonym">Bagrus yarrelli</name>
    <dbReference type="NCBI Taxonomy" id="175774"/>
    <lineage>
        <taxon>Eukaryota</taxon>
        <taxon>Metazoa</taxon>
        <taxon>Chordata</taxon>
        <taxon>Craniata</taxon>
        <taxon>Vertebrata</taxon>
        <taxon>Euteleostomi</taxon>
        <taxon>Actinopterygii</taxon>
        <taxon>Neopterygii</taxon>
        <taxon>Teleostei</taxon>
        <taxon>Ostariophysi</taxon>
        <taxon>Siluriformes</taxon>
        <taxon>Sisoridae</taxon>
        <taxon>Sisorinae</taxon>
        <taxon>Bagarius</taxon>
    </lineage>
</organism>
<dbReference type="SMART" id="SM00093">
    <property type="entry name" value="SERPIN"/>
    <property type="match status" value="1"/>
</dbReference>
<dbReference type="AlphaFoldDB" id="A0A556TYX3"/>
<evidence type="ECO:0000256" key="2">
    <source>
        <dbReference type="ARBA" id="ARBA00004555"/>
    </source>
</evidence>
<dbReference type="PANTHER" id="PTHR11461">
    <property type="entry name" value="SERINE PROTEASE INHIBITOR, SERPIN"/>
    <property type="match status" value="1"/>
</dbReference>
<evidence type="ECO:0000256" key="5">
    <source>
        <dbReference type="ARBA" id="ARBA00009500"/>
    </source>
</evidence>
<accession>A0A556TYX3</accession>
<dbReference type="CDD" id="cd14831">
    <property type="entry name" value="AP1_sigma"/>
    <property type="match status" value="1"/>
</dbReference>
<comment type="similarity">
    <text evidence="4">Belongs to the adaptor complexes small subunit family.</text>
</comment>
<evidence type="ECO:0000256" key="8">
    <source>
        <dbReference type="ARBA" id="ARBA00022729"/>
    </source>
</evidence>
<reference evidence="23 24" key="1">
    <citation type="journal article" date="2019" name="Genome Biol. Evol.">
        <title>Whole-Genome Sequencing of the Giant Devil Catfish, Bagarius yarrelli.</title>
        <authorList>
            <person name="Jiang W."/>
            <person name="Lv Y."/>
            <person name="Cheng L."/>
            <person name="Yang K."/>
            <person name="Chao B."/>
            <person name="Wang X."/>
            <person name="Li Y."/>
            <person name="Pan X."/>
            <person name="You X."/>
            <person name="Zhang Y."/>
            <person name="Yang J."/>
            <person name="Li J."/>
            <person name="Zhang X."/>
            <person name="Liu S."/>
            <person name="Sun C."/>
            <person name="Yang J."/>
            <person name="Shi Q."/>
        </authorList>
    </citation>
    <scope>NUCLEOTIDE SEQUENCE [LARGE SCALE GENOMIC DNA]</scope>
    <source>
        <strain evidence="23">JWS20170419001</strain>
        <tissue evidence="23">Muscle</tissue>
    </source>
</reference>
<comment type="subcellular location">
    <subcellularLocation>
        <location evidence="1">Cytoplasmic vesicle membrane</location>
        <topology evidence="1">Peripheral membrane protein</topology>
        <orientation evidence="1">Cytoplasmic side</orientation>
    </subcellularLocation>
    <subcellularLocation>
        <location evidence="2">Golgi apparatus</location>
    </subcellularLocation>
    <subcellularLocation>
        <location evidence="3">Membrane</location>
        <location evidence="3">Clathrin-coated pit</location>
    </subcellularLocation>
</comment>
<protein>
    <recommendedName>
        <fullName evidence="15">Plasminogen activator inhibitor 1</fullName>
    </recommendedName>
    <alternativeName>
        <fullName evidence="16">Endothelial plasminogen activator inhibitor</fullName>
    </alternativeName>
    <alternativeName>
        <fullName evidence="17">Serpin E1</fullName>
    </alternativeName>
</protein>
<evidence type="ECO:0000256" key="15">
    <source>
        <dbReference type="ARBA" id="ARBA00040523"/>
    </source>
</evidence>
<sequence>MQRLCVLMIVTFCGSALSNKLLDKQADFGLRVFSEVARTYPHQNLILSPYGISSLLGMAQLGAHGSTLKTLTKHMGYSLQDRGMSRQQRLLQRDLASEDGVEVASAVMVDRKVILEKVFRHSILKAFQSVPHQVDFSHPDTALEVINSWMSDNTGGMIPNFLQSGVLSDQTRLVLLNALHFHGLWKNPFDPRLTAEGTFHTSNGSKVSVSMMRSTQRFNYGEFVTNLGIEYDVIEVPYEGDSLSMLIISSFETDVPLSDLIRELNSNKIQNWRKQLRKVTRELVIPRFSLDTEVDLKSPLCNLGIGDIFSKTADFSRITTEKPLSVSKILQKVKIEVNEEGTEGSSAGGVIIYARMAIAEHILNRPFLFLIQHKPTGKRICDGRKADSLVTLLSHDMISLRLRILLKQYYAVRMRTGGAVASSPVSMGRQGKLRLQKWYTATAERDKKKMVRELMQVVLARKPKMCSFLEWRDLKIVYKRYASLYFCCAVEEQDNELITLEVIHRFVELLDKYFGSVCELDIIFNFEKAYFILDEFLMGGEIQDTSKKSVLKAIEQADLLQEEDESPRSVLEEMGLA</sequence>
<comment type="similarity">
    <text evidence="5 20">Belongs to the serpin family.</text>
</comment>
<keyword evidence="6" id="KW-0813">Transport</keyword>
<dbReference type="Gene3D" id="3.30.450.60">
    <property type="match status" value="1"/>
</dbReference>
<evidence type="ECO:0000259" key="22">
    <source>
        <dbReference type="SMART" id="SM00093"/>
    </source>
</evidence>
<evidence type="ECO:0000256" key="9">
    <source>
        <dbReference type="ARBA" id="ARBA00022900"/>
    </source>
</evidence>
<keyword evidence="14" id="KW-0968">Cytoplasmic vesicle</keyword>
<dbReference type="PANTHER" id="PTHR11461:SF49">
    <property type="entry name" value="PLASMINOGEN ACTIVATOR INHIBITOR 1"/>
    <property type="match status" value="1"/>
</dbReference>
<dbReference type="EMBL" id="VCAZ01000030">
    <property type="protein sequence ID" value="TSL34614.1"/>
    <property type="molecule type" value="Genomic_DNA"/>
</dbReference>
<evidence type="ECO:0000256" key="16">
    <source>
        <dbReference type="ARBA" id="ARBA00041825"/>
    </source>
</evidence>
<evidence type="ECO:0000256" key="13">
    <source>
        <dbReference type="ARBA" id="ARBA00023176"/>
    </source>
</evidence>
<dbReference type="InterPro" id="IPR022775">
    <property type="entry name" value="AP_mu_sigma_su"/>
</dbReference>
<gene>
    <name evidence="23" type="ORF">Baya_6827</name>
</gene>
<evidence type="ECO:0000256" key="6">
    <source>
        <dbReference type="ARBA" id="ARBA00022448"/>
    </source>
</evidence>
<keyword evidence="11" id="KW-0333">Golgi apparatus</keyword>
<evidence type="ECO:0000256" key="20">
    <source>
        <dbReference type="RuleBase" id="RU000411"/>
    </source>
</evidence>
<keyword evidence="12" id="KW-0472">Membrane</keyword>
<comment type="subunit">
    <text evidence="18">Adaptor protein complex 1 (AP-1) is a heterotetramer composed of two large adaptins (gamma-type subunit AP1G1 and beta-type subunit AP1B1), a medium adaptin (mu-type subunit AP1M1 or AP1M2) and a small adaptin (sigma-type subunit AP1S1 or AP1S2 or AP1S3).</text>
</comment>
<dbReference type="SUPFAM" id="SSF64356">
    <property type="entry name" value="SNARE-like"/>
    <property type="match status" value="1"/>
</dbReference>
<evidence type="ECO:0000256" key="14">
    <source>
        <dbReference type="ARBA" id="ARBA00023329"/>
    </source>
</evidence>
<feature type="signal peptide" evidence="21">
    <location>
        <begin position="1"/>
        <end position="18"/>
    </location>
</feature>
<dbReference type="GO" id="GO:0005615">
    <property type="term" value="C:extracellular space"/>
    <property type="evidence" value="ECO:0007669"/>
    <property type="project" value="InterPro"/>
</dbReference>
<dbReference type="PROSITE" id="PS00989">
    <property type="entry name" value="CLAT_ADAPTOR_S"/>
    <property type="match status" value="1"/>
</dbReference>
<dbReference type="GO" id="GO:0035615">
    <property type="term" value="F:clathrin adaptor activity"/>
    <property type="evidence" value="ECO:0007669"/>
    <property type="project" value="InterPro"/>
</dbReference>
<dbReference type="Pfam" id="PF01217">
    <property type="entry name" value="Clat_adaptor_s"/>
    <property type="match status" value="1"/>
</dbReference>
<keyword evidence="9" id="KW-0722">Serine protease inhibitor</keyword>
<keyword evidence="24" id="KW-1185">Reference proteome</keyword>
<evidence type="ECO:0000256" key="3">
    <source>
        <dbReference type="ARBA" id="ARBA00004600"/>
    </source>
</evidence>
<comment type="subunit">
    <text evidence="19">Forms a heterodimer with TMPRSS7. Interacts with VTN. Binds LRP1B; binding is followed by internalization and degradation. Interacts with PPP1CB. In complex with PLAU/uPA, interacts with PLAUR/uPAR. Interacts with SORL1 and LRP1, either alone or in complex with PLAU; these interactions are abolished in the presence of LRPAP1/RAP. The ternary complex composed of PLAUR-PLAU-PAI1 also interacts with SORL1. Interacts with PLAT/tPA. Also interacts with SORL1, when complexed to PLAT/tPA.</text>
</comment>
<proteinExistence type="inferred from homology"/>
<dbReference type="FunFam" id="3.30.450.60:FF:000005">
    <property type="entry name" value="AP complex subunit sigma"/>
    <property type="match status" value="1"/>
</dbReference>
<keyword evidence="10" id="KW-0653">Protein transport</keyword>
<dbReference type="GO" id="GO:0005905">
    <property type="term" value="C:clathrin-coated pit"/>
    <property type="evidence" value="ECO:0007669"/>
    <property type="project" value="UniProtKB-SubCell"/>
</dbReference>
<dbReference type="OrthoDB" id="8179360at2759"/>
<dbReference type="InterPro" id="IPR023796">
    <property type="entry name" value="Serpin_dom"/>
</dbReference>
<dbReference type="SUPFAM" id="SSF56574">
    <property type="entry name" value="Serpins"/>
    <property type="match status" value="1"/>
</dbReference>
<evidence type="ECO:0000313" key="23">
    <source>
        <dbReference type="EMBL" id="TSL34614.1"/>
    </source>
</evidence>
<keyword evidence="7" id="KW-0646">Protease inhibitor</keyword>
<dbReference type="GO" id="GO:0004867">
    <property type="term" value="F:serine-type endopeptidase inhibitor activity"/>
    <property type="evidence" value="ECO:0007669"/>
    <property type="project" value="UniProtKB-KW"/>
</dbReference>
<dbReference type="InterPro" id="IPR044733">
    <property type="entry name" value="AP1_sigma"/>
</dbReference>
<dbReference type="InterPro" id="IPR000215">
    <property type="entry name" value="Serpin_fam"/>
</dbReference>
<dbReference type="InterPro" id="IPR042185">
    <property type="entry name" value="Serpin_sf_2"/>
</dbReference>
<dbReference type="GO" id="GO:0006886">
    <property type="term" value="P:intracellular protein transport"/>
    <property type="evidence" value="ECO:0007669"/>
    <property type="project" value="InterPro"/>
</dbReference>
<dbReference type="InterPro" id="IPR011012">
    <property type="entry name" value="Longin-like_dom_sf"/>
</dbReference>
<evidence type="ECO:0000256" key="4">
    <source>
        <dbReference type="ARBA" id="ARBA00006972"/>
    </source>
</evidence>
<name>A0A556TYX3_BAGYA</name>
<dbReference type="GO" id="GO:0061044">
    <property type="term" value="P:negative regulation of vascular wound healing"/>
    <property type="evidence" value="ECO:0007669"/>
    <property type="project" value="TreeGrafter"/>
</dbReference>
<dbReference type="Pfam" id="PF00079">
    <property type="entry name" value="Serpin"/>
    <property type="match status" value="1"/>
</dbReference>
<dbReference type="FunFam" id="3.30.497.10:FF:000006">
    <property type="entry name" value="Plasminogen activator inhibitor 1"/>
    <property type="match status" value="1"/>
</dbReference>
<dbReference type="GO" id="GO:0010757">
    <property type="term" value="P:negative regulation of plasminogen activation"/>
    <property type="evidence" value="ECO:0007669"/>
    <property type="project" value="TreeGrafter"/>
</dbReference>
<dbReference type="Gene3D" id="3.30.497.10">
    <property type="entry name" value="Antithrombin, subunit I, domain 2"/>
    <property type="match status" value="1"/>
</dbReference>
<evidence type="ECO:0000256" key="10">
    <source>
        <dbReference type="ARBA" id="ARBA00022927"/>
    </source>
</evidence>
<evidence type="ECO:0000256" key="1">
    <source>
        <dbReference type="ARBA" id="ARBA00004180"/>
    </source>
</evidence>
<evidence type="ECO:0000256" key="19">
    <source>
        <dbReference type="ARBA" id="ARBA00066062"/>
    </source>
</evidence>
<feature type="domain" description="Serpin" evidence="22">
    <location>
        <begin position="30"/>
        <end position="383"/>
    </location>
</feature>
<comment type="caution">
    <text evidence="23">The sequence shown here is derived from an EMBL/GenBank/DDBJ whole genome shotgun (WGS) entry which is preliminary data.</text>
</comment>
<dbReference type="Proteomes" id="UP000319801">
    <property type="component" value="Unassembled WGS sequence"/>
</dbReference>
<evidence type="ECO:0000256" key="17">
    <source>
        <dbReference type="ARBA" id="ARBA00043166"/>
    </source>
</evidence>